<organism evidence="1 2">
    <name type="scientific">Kosakonia cowanii JCM 10956 = DSM 18146</name>
    <dbReference type="NCBI Taxonomy" id="1300165"/>
    <lineage>
        <taxon>Bacteria</taxon>
        <taxon>Pseudomonadati</taxon>
        <taxon>Pseudomonadota</taxon>
        <taxon>Gammaproteobacteria</taxon>
        <taxon>Enterobacterales</taxon>
        <taxon>Enterobacteriaceae</taxon>
        <taxon>Kosakonia</taxon>
    </lineage>
</organism>
<sequence length="138" mass="15928">MKKLKRASLLILLVIIGFVLIDCSMQKVAERHEGYSEANLWAYYLYTDSDIRHAPRASEKYHFTFTAEDGTQPRDSSIVYGPGTDITVIRNYLTSLGYVSVKREGLLERWQREGETPPYFVITRDPQTRTLTLTRSSF</sequence>
<evidence type="ECO:0000313" key="2">
    <source>
        <dbReference type="Proteomes" id="UP000187148"/>
    </source>
</evidence>
<gene>
    <name evidence="1" type="ORF">BWI95_02820</name>
</gene>
<dbReference type="KEGG" id="kco:BWI95_02820"/>
<protein>
    <submittedName>
        <fullName evidence="1">Uncharacterized protein</fullName>
    </submittedName>
</protein>
<dbReference type="EMBL" id="CP019445">
    <property type="protein sequence ID" value="APZ04074.1"/>
    <property type="molecule type" value="Genomic_DNA"/>
</dbReference>
<evidence type="ECO:0000313" key="1">
    <source>
        <dbReference type="EMBL" id="APZ04074.1"/>
    </source>
</evidence>
<proteinExistence type="predicted"/>
<dbReference type="RefSeq" id="WP_076768974.1">
    <property type="nucleotide sequence ID" value="NZ_CP019445.1"/>
</dbReference>
<name>A0A807L8Q7_9ENTR</name>
<keyword evidence="2" id="KW-1185">Reference proteome</keyword>
<reference evidence="1 2" key="1">
    <citation type="submission" date="2017-01" db="EMBL/GenBank/DDBJ databases">
        <authorList>
            <person name="Cao J.-M."/>
        </authorList>
    </citation>
    <scope>NUCLEOTIDE SEQUENCE [LARGE SCALE GENOMIC DNA]</scope>
    <source>
        <strain evidence="1 2">888-76</strain>
    </source>
</reference>
<dbReference type="AlphaFoldDB" id="A0A807L8Q7"/>
<dbReference type="Proteomes" id="UP000187148">
    <property type="component" value="Chromosome"/>
</dbReference>
<accession>A0A807L8Q7</accession>